<organism evidence="1 2">
    <name type="scientific">Tetrahymena thermophila (strain SB210)</name>
    <dbReference type="NCBI Taxonomy" id="312017"/>
    <lineage>
        <taxon>Eukaryota</taxon>
        <taxon>Sar</taxon>
        <taxon>Alveolata</taxon>
        <taxon>Ciliophora</taxon>
        <taxon>Intramacronucleata</taxon>
        <taxon>Oligohymenophorea</taxon>
        <taxon>Hymenostomatida</taxon>
        <taxon>Tetrahymenina</taxon>
        <taxon>Tetrahymenidae</taxon>
        <taxon>Tetrahymena</taxon>
    </lineage>
</organism>
<dbReference type="InParanoid" id="W7XKC1"/>
<dbReference type="KEGG" id="tet:TTHERM_000023989"/>
<dbReference type="Proteomes" id="UP000009168">
    <property type="component" value="Unassembled WGS sequence"/>
</dbReference>
<sequence>MLVSQLVNFFVRDSAKKTKKTNKHSFKSKKKYPHQIINSRALLKLEQENKKLIQSQLFSTRVIIIFKHNYRHAIIFCQFIRKKTHKNSFKLSLSNQIDQFIEI</sequence>
<accession>W7XKC1</accession>
<evidence type="ECO:0000313" key="1">
    <source>
        <dbReference type="EMBL" id="EWS76391.1"/>
    </source>
</evidence>
<dbReference type="AlphaFoldDB" id="W7XKC1"/>
<reference evidence="2" key="1">
    <citation type="journal article" date="2006" name="PLoS Biol.">
        <title>Macronuclear genome sequence of the ciliate Tetrahymena thermophila, a model eukaryote.</title>
        <authorList>
            <person name="Eisen J.A."/>
            <person name="Coyne R.S."/>
            <person name="Wu M."/>
            <person name="Wu D."/>
            <person name="Thiagarajan M."/>
            <person name="Wortman J.R."/>
            <person name="Badger J.H."/>
            <person name="Ren Q."/>
            <person name="Amedeo P."/>
            <person name="Jones K.M."/>
            <person name="Tallon L.J."/>
            <person name="Delcher A.L."/>
            <person name="Salzberg S.L."/>
            <person name="Silva J.C."/>
            <person name="Haas B.J."/>
            <person name="Majoros W.H."/>
            <person name="Farzad M."/>
            <person name="Carlton J.M."/>
            <person name="Smith R.K. Jr."/>
            <person name="Garg J."/>
            <person name="Pearlman R.E."/>
            <person name="Karrer K.M."/>
            <person name="Sun L."/>
            <person name="Manning G."/>
            <person name="Elde N.C."/>
            <person name="Turkewitz A.P."/>
            <person name="Asai D.J."/>
            <person name="Wilkes D.E."/>
            <person name="Wang Y."/>
            <person name="Cai H."/>
            <person name="Collins K."/>
            <person name="Stewart B.A."/>
            <person name="Lee S.R."/>
            <person name="Wilamowska K."/>
            <person name="Weinberg Z."/>
            <person name="Ruzzo W.L."/>
            <person name="Wloga D."/>
            <person name="Gaertig J."/>
            <person name="Frankel J."/>
            <person name="Tsao C.-C."/>
            <person name="Gorovsky M.A."/>
            <person name="Keeling P.J."/>
            <person name="Waller R.F."/>
            <person name="Patron N.J."/>
            <person name="Cherry J.M."/>
            <person name="Stover N.A."/>
            <person name="Krieger C.J."/>
            <person name="del Toro C."/>
            <person name="Ryder H.F."/>
            <person name="Williamson S.C."/>
            <person name="Barbeau R.A."/>
            <person name="Hamilton E.P."/>
            <person name="Orias E."/>
        </authorList>
    </citation>
    <scope>NUCLEOTIDE SEQUENCE [LARGE SCALE GENOMIC DNA]</scope>
    <source>
        <strain evidence="2">SB210</strain>
    </source>
</reference>
<name>W7XKC1_TETTS</name>
<protein>
    <submittedName>
        <fullName evidence="1">Uncharacterized protein</fullName>
    </submittedName>
</protein>
<dbReference type="GeneID" id="24436856"/>
<evidence type="ECO:0000313" key="2">
    <source>
        <dbReference type="Proteomes" id="UP000009168"/>
    </source>
</evidence>
<dbReference type="RefSeq" id="XP_012651175.1">
    <property type="nucleotide sequence ID" value="XM_012795721.1"/>
</dbReference>
<gene>
    <name evidence="1" type="ORF">TTHERM_000023989</name>
</gene>
<keyword evidence="2" id="KW-1185">Reference proteome</keyword>
<dbReference type="EMBL" id="GG662845">
    <property type="protein sequence ID" value="EWS76391.1"/>
    <property type="molecule type" value="Genomic_DNA"/>
</dbReference>
<proteinExistence type="predicted"/>